<evidence type="ECO:0000256" key="11">
    <source>
        <dbReference type="ARBA" id="ARBA00049551"/>
    </source>
</evidence>
<feature type="transmembrane region" description="Helical" evidence="14">
    <location>
        <begin position="301"/>
        <end position="322"/>
    </location>
</feature>
<protein>
    <recommendedName>
        <fullName evidence="4 13">NADH-ubiquinone oxidoreductase chain 1</fullName>
        <ecNumber evidence="3 13">7.1.1.2</ecNumber>
    </recommendedName>
</protein>
<proteinExistence type="inferred from homology"/>
<dbReference type="PANTHER" id="PTHR11432:SF3">
    <property type="entry name" value="NADH-UBIQUINONE OXIDOREDUCTASE CHAIN 1"/>
    <property type="match status" value="1"/>
</dbReference>
<dbReference type="InterPro" id="IPR001694">
    <property type="entry name" value="NADH_UbQ_OxRdtase_su1/FPO"/>
</dbReference>
<evidence type="ECO:0000256" key="5">
    <source>
        <dbReference type="ARBA" id="ARBA00022660"/>
    </source>
</evidence>
<dbReference type="PANTHER" id="PTHR11432">
    <property type="entry name" value="NADH DEHYDROGENASE SUBUNIT 1"/>
    <property type="match status" value="1"/>
</dbReference>
<keyword evidence="13 15" id="KW-0496">Mitochondrion</keyword>
<dbReference type="EMBL" id="JF414241">
    <property type="protein sequence ID" value="AEA36005.1"/>
    <property type="molecule type" value="Genomic_DNA"/>
</dbReference>
<evidence type="ECO:0000256" key="10">
    <source>
        <dbReference type="ARBA" id="ARBA00023136"/>
    </source>
</evidence>
<organism evidence="15">
    <name type="scientific">Calyptorhynchus lathami</name>
    <dbReference type="NCBI Taxonomy" id="986098"/>
    <lineage>
        <taxon>Eukaryota</taxon>
        <taxon>Metazoa</taxon>
        <taxon>Chordata</taxon>
        <taxon>Craniata</taxon>
        <taxon>Vertebrata</taxon>
        <taxon>Euteleostomi</taxon>
        <taxon>Archelosauria</taxon>
        <taxon>Archosauria</taxon>
        <taxon>Dinosauria</taxon>
        <taxon>Saurischia</taxon>
        <taxon>Theropoda</taxon>
        <taxon>Coelurosauria</taxon>
        <taxon>Aves</taxon>
        <taxon>Neognathae</taxon>
        <taxon>Neoaves</taxon>
        <taxon>Telluraves</taxon>
        <taxon>Australaves</taxon>
        <taxon>Psittaciformes</taxon>
        <taxon>Cacatuidae</taxon>
        <taxon>Calyptorhynchus</taxon>
    </lineage>
</organism>
<dbReference type="GO" id="GO:0008137">
    <property type="term" value="F:NADH dehydrogenase (ubiquinone) activity"/>
    <property type="evidence" value="ECO:0007669"/>
    <property type="project" value="UniProtKB-EC"/>
</dbReference>
<feature type="transmembrane region" description="Helical" evidence="14">
    <location>
        <begin position="109"/>
        <end position="129"/>
    </location>
</feature>
<keyword evidence="5" id="KW-0679">Respiratory chain</keyword>
<dbReference type="GO" id="GO:0009060">
    <property type="term" value="P:aerobic respiration"/>
    <property type="evidence" value="ECO:0007669"/>
    <property type="project" value="TreeGrafter"/>
</dbReference>
<dbReference type="PROSITE" id="PS00667">
    <property type="entry name" value="COMPLEX1_ND1_1"/>
    <property type="match status" value="1"/>
</dbReference>
<dbReference type="PROSITE" id="PS00668">
    <property type="entry name" value="COMPLEX1_ND1_2"/>
    <property type="match status" value="1"/>
</dbReference>
<dbReference type="InterPro" id="IPR018086">
    <property type="entry name" value="NADH_UbQ_OxRdtase_su1_CS"/>
</dbReference>
<keyword evidence="9 12" id="KW-0520">NAD</keyword>
<comment type="catalytic activity">
    <reaction evidence="11 13">
        <text>a ubiquinone + NADH + 5 H(+)(in) = a ubiquinol + NAD(+) + 4 H(+)(out)</text>
        <dbReference type="Rhea" id="RHEA:29091"/>
        <dbReference type="Rhea" id="RHEA-COMP:9565"/>
        <dbReference type="Rhea" id="RHEA-COMP:9566"/>
        <dbReference type="ChEBI" id="CHEBI:15378"/>
        <dbReference type="ChEBI" id="CHEBI:16389"/>
        <dbReference type="ChEBI" id="CHEBI:17976"/>
        <dbReference type="ChEBI" id="CHEBI:57540"/>
        <dbReference type="ChEBI" id="CHEBI:57945"/>
        <dbReference type="EC" id="7.1.1.2"/>
    </reaction>
</comment>
<keyword evidence="10 14" id="KW-0472">Membrane</keyword>
<evidence type="ECO:0000256" key="8">
    <source>
        <dbReference type="ARBA" id="ARBA00022989"/>
    </source>
</evidence>
<evidence type="ECO:0000256" key="14">
    <source>
        <dbReference type="SAM" id="Phobius"/>
    </source>
</evidence>
<dbReference type="AlphaFoldDB" id="F2YQ69"/>
<evidence type="ECO:0000256" key="3">
    <source>
        <dbReference type="ARBA" id="ARBA00012944"/>
    </source>
</evidence>
<evidence type="ECO:0000256" key="2">
    <source>
        <dbReference type="ARBA" id="ARBA00010535"/>
    </source>
</evidence>
<keyword evidence="8 14" id="KW-1133">Transmembrane helix</keyword>
<comment type="similarity">
    <text evidence="2 12">Belongs to the complex I subunit 1 family.</text>
</comment>
<feature type="transmembrane region" description="Helical" evidence="14">
    <location>
        <begin position="262"/>
        <end position="281"/>
    </location>
</feature>
<comment type="subcellular location">
    <subcellularLocation>
        <location evidence="1">Membrane</location>
        <topology evidence="1">Multi-pass membrane protein</topology>
    </subcellularLocation>
    <subcellularLocation>
        <location evidence="12">Mitochondrion inner membrane</location>
        <topology evidence="12">Multi-pass membrane protein</topology>
    </subcellularLocation>
</comment>
<keyword evidence="13" id="KW-0830">Ubiquinone</keyword>
<dbReference type="HAMAP" id="MF_01350">
    <property type="entry name" value="NDH1_NuoH"/>
    <property type="match status" value="1"/>
</dbReference>
<evidence type="ECO:0000256" key="7">
    <source>
        <dbReference type="ARBA" id="ARBA00022982"/>
    </source>
</evidence>
<evidence type="ECO:0000256" key="1">
    <source>
        <dbReference type="ARBA" id="ARBA00004141"/>
    </source>
</evidence>
<name>F2YQ69_9PSIT</name>
<evidence type="ECO:0000313" key="15">
    <source>
        <dbReference type="EMBL" id="AEA36005.1"/>
    </source>
</evidence>
<evidence type="ECO:0000256" key="6">
    <source>
        <dbReference type="ARBA" id="ARBA00022692"/>
    </source>
</evidence>
<evidence type="ECO:0000256" key="13">
    <source>
        <dbReference type="RuleBase" id="RU000473"/>
    </source>
</evidence>
<feature type="transmembrane region" description="Helical" evidence="14">
    <location>
        <begin position="228"/>
        <end position="250"/>
    </location>
</feature>
<dbReference type="RefSeq" id="YP_007624592.1">
    <property type="nucleotide sequence ID" value="NC_020593.1"/>
</dbReference>
<gene>
    <name evidence="15" type="primary">ND1</name>
</gene>
<dbReference type="Pfam" id="PF00146">
    <property type="entry name" value="NADHdh"/>
    <property type="match status" value="1"/>
</dbReference>
<feature type="transmembrane region" description="Helical" evidence="14">
    <location>
        <begin position="150"/>
        <end position="168"/>
    </location>
</feature>
<dbReference type="CTD" id="4535"/>
<sequence>MTWPNIPMTYPIMTLAYMIPILIAVAFLTLVERKILSYMQSRKGPNIIGPFGLLQPVADGIKLFIKEPIRPSSSSPLLFITTPMLALLLALTIWIPLPLPLPLADLNLALLFLLAMSSLAVYSILWSGWASNSKYALIGALRAVAQTISYEVTLAIILLSVVMLSGNYTMNALAISQEPLYLMLSSWPLTMMWYTSTLAETNRSPFDLTEGESELVSGFNVEYSAGPFALFFLAEYANIMLMNMLTTLLFLNPSMLNLPPELFPLILATKTLLLSSSFLWIRASYPRFRYDQLMHLLWKNFLPLTLALLLWHTSMPISYAGLPPYL</sequence>
<evidence type="ECO:0000256" key="4">
    <source>
        <dbReference type="ARBA" id="ARBA00021009"/>
    </source>
</evidence>
<geneLocation type="mitochondrion" evidence="15"/>
<reference evidence="15" key="1">
    <citation type="journal article" date="2011" name="Mol. Phylogenet. Evol.">
        <title>The evolutionary history of cockatoos (Aves: Psittaciformes: Cacatuidae).</title>
        <authorList>
            <person name="White N.E."/>
            <person name="Phillips M.J."/>
            <person name="Gilbert M.T."/>
            <person name="Alfaro-Nunez A."/>
            <person name="Willerslev E."/>
            <person name="Mawson P.R."/>
            <person name="Spencer P.B."/>
            <person name="Bunce M."/>
        </authorList>
    </citation>
    <scope>NUCLEOTIDE SEQUENCE</scope>
</reference>
<dbReference type="GO" id="GO:0005743">
    <property type="term" value="C:mitochondrial inner membrane"/>
    <property type="evidence" value="ECO:0007669"/>
    <property type="project" value="UniProtKB-SubCell"/>
</dbReference>
<dbReference type="EC" id="7.1.1.2" evidence="3 13"/>
<evidence type="ECO:0000256" key="12">
    <source>
        <dbReference type="RuleBase" id="RU000471"/>
    </source>
</evidence>
<evidence type="ECO:0000256" key="9">
    <source>
        <dbReference type="ARBA" id="ARBA00023027"/>
    </source>
</evidence>
<dbReference type="GeneID" id="14962926"/>
<keyword evidence="5" id="KW-0813">Transport</keyword>
<feature type="transmembrane region" description="Helical" evidence="14">
    <location>
        <begin position="77"/>
        <end position="97"/>
    </location>
</feature>
<feature type="transmembrane region" description="Helical" evidence="14">
    <location>
        <begin position="180"/>
        <end position="199"/>
    </location>
</feature>
<feature type="transmembrane region" description="Helical" evidence="14">
    <location>
        <begin position="12"/>
        <end position="31"/>
    </location>
</feature>
<keyword evidence="6 12" id="KW-0812">Transmembrane</keyword>
<dbReference type="GO" id="GO:0003954">
    <property type="term" value="F:NADH dehydrogenase activity"/>
    <property type="evidence" value="ECO:0007669"/>
    <property type="project" value="TreeGrafter"/>
</dbReference>
<accession>F2YQ69</accession>
<keyword evidence="7" id="KW-0249">Electron transport</keyword>